<evidence type="ECO:0000256" key="4">
    <source>
        <dbReference type="ARBA" id="ARBA00023136"/>
    </source>
</evidence>
<dbReference type="Gramene" id="Pp3c21_9600V3.2">
    <property type="protein sequence ID" value="PAC:32914682.CDS.1"/>
    <property type="gene ID" value="Pp3c21_9600"/>
</dbReference>
<evidence type="ECO:0000256" key="6">
    <source>
        <dbReference type="SAM" id="SignalP"/>
    </source>
</evidence>
<evidence type="ECO:0000313" key="7">
    <source>
        <dbReference type="EMBL" id="PNR31818.1"/>
    </source>
</evidence>
<dbReference type="PaxDb" id="3218-PP1S353_9V6.1"/>
<dbReference type="PANTHER" id="PTHR31042">
    <property type="entry name" value="CORE-2/I-BRANCHING BETA-1,6-N-ACETYLGLUCOSAMINYLTRANSFERASE FAMILY PROTEIN-RELATED"/>
    <property type="match status" value="1"/>
</dbReference>
<keyword evidence="4" id="KW-0472">Membrane</keyword>
<comment type="subcellular location">
    <subcellularLocation>
        <location evidence="1">Membrane</location>
        <topology evidence="1">Single-pass type II membrane protein</topology>
    </subcellularLocation>
</comment>
<evidence type="ECO:0000256" key="2">
    <source>
        <dbReference type="ARBA" id="ARBA00022676"/>
    </source>
</evidence>
<dbReference type="GeneID" id="112273977"/>
<evidence type="ECO:0000256" key="3">
    <source>
        <dbReference type="ARBA" id="ARBA00022679"/>
    </source>
</evidence>
<sequence>MAKWIKLSNRGCDNLLLLVVVLLVVSSHGVLSLQDKKCDSDYCLGCESSVPCVDATRLAKDVRKLPDEGELSGPSLDQPHRIAFLFISGGPVPFETLWRRFFALQNKNRYSLYVYVGSSDYTFPSDSLFFNSEVRSHSAPGNVGLAFRWTLAVALLDQNRRNTWFVNVCGASVPLRSFNQTYDYLTSSRHSFVQSFSPIRGFRFWDTQPQFDQSEIRKGEIWMALRRKHATIIVKDRETFIKFASNAREPEHVFEDEYLQTLLNLRDPSGITNRTVMFADYSNTGVLPRVFHTGDSYNMQQFLHEMVTMTVDTTYGLQHLIAVDNRPVPCELNGNPGVVCFLFGRVFHENSLPMLIGLQIPNI</sequence>
<accession>A0A2K1IRC4</accession>
<reference evidence="8" key="3">
    <citation type="submission" date="2020-12" db="UniProtKB">
        <authorList>
            <consortium name="EnsemblPlants"/>
        </authorList>
    </citation>
    <scope>IDENTIFICATION</scope>
</reference>
<dbReference type="Gramene" id="Pp3c21_9600V3.1">
    <property type="protein sequence ID" value="PAC:32914681.CDS.1"/>
    <property type="gene ID" value="Pp3c21_9600"/>
</dbReference>
<reference evidence="7 9" key="2">
    <citation type="journal article" date="2018" name="Plant J.">
        <title>The Physcomitrella patens chromosome-scale assembly reveals moss genome structure and evolution.</title>
        <authorList>
            <person name="Lang D."/>
            <person name="Ullrich K.K."/>
            <person name="Murat F."/>
            <person name="Fuchs J."/>
            <person name="Jenkins J."/>
            <person name="Haas F.B."/>
            <person name="Piednoel M."/>
            <person name="Gundlach H."/>
            <person name="Van Bel M."/>
            <person name="Meyberg R."/>
            <person name="Vives C."/>
            <person name="Morata J."/>
            <person name="Symeonidi A."/>
            <person name="Hiss M."/>
            <person name="Muchero W."/>
            <person name="Kamisugi Y."/>
            <person name="Saleh O."/>
            <person name="Blanc G."/>
            <person name="Decker E.L."/>
            <person name="van Gessel N."/>
            <person name="Grimwood J."/>
            <person name="Hayes R.D."/>
            <person name="Graham S.W."/>
            <person name="Gunter L.E."/>
            <person name="McDaniel S.F."/>
            <person name="Hoernstein S.N.W."/>
            <person name="Larsson A."/>
            <person name="Li F.W."/>
            <person name="Perroud P.F."/>
            <person name="Phillips J."/>
            <person name="Ranjan P."/>
            <person name="Rokshar D.S."/>
            <person name="Rothfels C.J."/>
            <person name="Schneider L."/>
            <person name="Shu S."/>
            <person name="Stevenson D.W."/>
            <person name="Thummler F."/>
            <person name="Tillich M."/>
            <person name="Villarreal Aguilar J.C."/>
            <person name="Widiez T."/>
            <person name="Wong G.K."/>
            <person name="Wymore A."/>
            <person name="Zhang Y."/>
            <person name="Zimmer A.D."/>
            <person name="Quatrano R.S."/>
            <person name="Mayer K.F.X."/>
            <person name="Goodstein D."/>
            <person name="Casacuberta J.M."/>
            <person name="Vandepoele K."/>
            <person name="Reski R."/>
            <person name="Cuming A.C."/>
            <person name="Tuskan G.A."/>
            <person name="Maumus F."/>
            <person name="Salse J."/>
            <person name="Schmutz J."/>
            <person name="Rensing S.A."/>
        </authorList>
    </citation>
    <scope>NUCLEOTIDE SEQUENCE [LARGE SCALE GENOMIC DNA]</scope>
    <source>
        <strain evidence="8 9">cv. Gransden 2004</strain>
    </source>
</reference>
<feature type="signal peptide" evidence="6">
    <location>
        <begin position="1"/>
        <end position="32"/>
    </location>
</feature>
<dbReference type="GO" id="GO:0016757">
    <property type="term" value="F:glycosyltransferase activity"/>
    <property type="evidence" value="ECO:0007669"/>
    <property type="project" value="UniProtKB-KW"/>
</dbReference>
<keyword evidence="2" id="KW-0328">Glycosyltransferase</keyword>
<keyword evidence="5" id="KW-0325">Glycoprotein</keyword>
<evidence type="ECO:0000256" key="1">
    <source>
        <dbReference type="ARBA" id="ARBA00004606"/>
    </source>
</evidence>
<dbReference type="InterPro" id="IPR003406">
    <property type="entry name" value="Glyco_trans_14"/>
</dbReference>
<dbReference type="OrthoDB" id="191334at2759"/>
<evidence type="ECO:0000313" key="9">
    <source>
        <dbReference type="Proteomes" id="UP000006727"/>
    </source>
</evidence>
<evidence type="ECO:0000256" key="5">
    <source>
        <dbReference type="ARBA" id="ARBA00023180"/>
    </source>
</evidence>
<dbReference type="PANTHER" id="PTHR31042:SF137">
    <property type="entry name" value="GLYCOSYL TRANSFERASE, FAMILY 14"/>
    <property type="match status" value="1"/>
</dbReference>
<dbReference type="InterPro" id="IPR044174">
    <property type="entry name" value="BC10-like"/>
</dbReference>
<dbReference type="AlphaFoldDB" id="A0A2K1IRC4"/>
<proteinExistence type="predicted"/>
<evidence type="ECO:0000313" key="8">
    <source>
        <dbReference type="EnsemblPlants" id="PAC:32914681.CDS.1"/>
    </source>
</evidence>
<feature type="chain" id="PRO_5043157987" evidence="6">
    <location>
        <begin position="33"/>
        <end position="363"/>
    </location>
</feature>
<keyword evidence="3" id="KW-0808">Transferase</keyword>
<keyword evidence="9" id="KW-1185">Reference proteome</keyword>
<dbReference type="GO" id="GO:0016020">
    <property type="term" value="C:membrane"/>
    <property type="evidence" value="ECO:0007669"/>
    <property type="project" value="UniProtKB-SubCell"/>
</dbReference>
<gene>
    <name evidence="8" type="primary">LOC112273977</name>
    <name evidence="7" type="ORF">PHYPA_025941</name>
</gene>
<organism evidence="7">
    <name type="scientific">Physcomitrium patens</name>
    <name type="common">Spreading-leaved earth moss</name>
    <name type="synonym">Physcomitrella patens</name>
    <dbReference type="NCBI Taxonomy" id="3218"/>
    <lineage>
        <taxon>Eukaryota</taxon>
        <taxon>Viridiplantae</taxon>
        <taxon>Streptophyta</taxon>
        <taxon>Embryophyta</taxon>
        <taxon>Bryophyta</taxon>
        <taxon>Bryophytina</taxon>
        <taxon>Bryopsida</taxon>
        <taxon>Funariidae</taxon>
        <taxon>Funariales</taxon>
        <taxon>Funariaceae</taxon>
        <taxon>Physcomitrium</taxon>
    </lineage>
</organism>
<protein>
    <submittedName>
        <fullName evidence="7 8">Uncharacterized protein</fullName>
    </submittedName>
</protein>
<dbReference type="KEGG" id="ppp:112273977"/>
<dbReference type="RefSeq" id="XP_024358865.1">
    <property type="nucleotide sequence ID" value="XM_024503097.2"/>
</dbReference>
<dbReference type="EMBL" id="ABEU02000021">
    <property type="protein sequence ID" value="PNR31818.1"/>
    <property type="molecule type" value="Genomic_DNA"/>
</dbReference>
<dbReference type="Pfam" id="PF02485">
    <property type="entry name" value="Branch"/>
    <property type="match status" value="1"/>
</dbReference>
<dbReference type="Proteomes" id="UP000006727">
    <property type="component" value="Chromosome 21"/>
</dbReference>
<dbReference type="EnsemblPlants" id="Pp3c21_9600V3.2">
    <property type="protein sequence ID" value="PAC:32914682.CDS.1"/>
    <property type="gene ID" value="Pp3c21_9600"/>
</dbReference>
<keyword evidence="6" id="KW-0732">Signal</keyword>
<name>A0A2K1IRC4_PHYPA</name>
<reference evidence="7 9" key="1">
    <citation type="journal article" date="2008" name="Science">
        <title>The Physcomitrella genome reveals evolutionary insights into the conquest of land by plants.</title>
        <authorList>
            <person name="Rensing S."/>
            <person name="Lang D."/>
            <person name="Zimmer A."/>
            <person name="Terry A."/>
            <person name="Salamov A."/>
            <person name="Shapiro H."/>
            <person name="Nishiyama T."/>
            <person name="Perroud P.-F."/>
            <person name="Lindquist E."/>
            <person name="Kamisugi Y."/>
            <person name="Tanahashi T."/>
            <person name="Sakakibara K."/>
            <person name="Fujita T."/>
            <person name="Oishi K."/>
            <person name="Shin-I T."/>
            <person name="Kuroki Y."/>
            <person name="Toyoda A."/>
            <person name="Suzuki Y."/>
            <person name="Hashimoto A."/>
            <person name="Yamaguchi K."/>
            <person name="Sugano A."/>
            <person name="Kohara Y."/>
            <person name="Fujiyama A."/>
            <person name="Anterola A."/>
            <person name="Aoki S."/>
            <person name="Ashton N."/>
            <person name="Barbazuk W.B."/>
            <person name="Barker E."/>
            <person name="Bennetzen J."/>
            <person name="Bezanilla M."/>
            <person name="Blankenship R."/>
            <person name="Cho S.H."/>
            <person name="Dutcher S."/>
            <person name="Estelle M."/>
            <person name="Fawcett J.A."/>
            <person name="Gundlach H."/>
            <person name="Hanada K."/>
            <person name="Heyl A."/>
            <person name="Hicks K.A."/>
            <person name="Hugh J."/>
            <person name="Lohr M."/>
            <person name="Mayer K."/>
            <person name="Melkozernov A."/>
            <person name="Murata T."/>
            <person name="Nelson D."/>
            <person name="Pils B."/>
            <person name="Prigge M."/>
            <person name="Reiss B."/>
            <person name="Renner T."/>
            <person name="Rombauts S."/>
            <person name="Rushton P."/>
            <person name="Sanderfoot A."/>
            <person name="Schween G."/>
            <person name="Shiu S.-H."/>
            <person name="Stueber K."/>
            <person name="Theodoulou F.L."/>
            <person name="Tu H."/>
            <person name="Van de Peer Y."/>
            <person name="Verrier P.J."/>
            <person name="Waters E."/>
            <person name="Wood A."/>
            <person name="Yang L."/>
            <person name="Cove D."/>
            <person name="Cuming A."/>
            <person name="Hasebe M."/>
            <person name="Lucas S."/>
            <person name="Mishler D.B."/>
            <person name="Reski R."/>
            <person name="Grigoriev I."/>
            <person name="Quatrano R.S."/>
            <person name="Boore J.L."/>
        </authorList>
    </citation>
    <scope>NUCLEOTIDE SEQUENCE [LARGE SCALE GENOMIC DNA]</scope>
    <source>
        <strain evidence="8 9">cv. Gransden 2004</strain>
    </source>
</reference>
<dbReference type="EnsemblPlants" id="Pp3c21_9600V3.1">
    <property type="protein sequence ID" value="PAC:32914681.CDS.1"/>
    <property type="gene ID" value="Pp3c21_9600"/>
</dbReference>